<dbReference type="KEGG" id="nja:NSJP_3179"/>
<dbReference type="EMBL" id="LT828648">
    <property type="protein sequence ID" value="SLM49346.1"/>
    <property type="molecule type" value="Genomic_DNA"/>
</dbReference>
<protein>
    <recommendedName>
        <fullName evidence="1">PilZ domain-containing protein</fullName>
    </recommendedName>
</protein>
<dbReference type="Pfam" id="PF07238">
    <property type="entry name" value="PilZ"/>
    <property type="match status" value="1"/>
</dbReference>
<dbReference type="AlphaFoldDB" id="A0A1W1I8L3"/>
<dbReference type="SUPFAM" id="SSF141371">
    <property type="entry name" value="PilZ domain-like"/>
    <property type="match status" value="1"/>
</dbReference>
<sequence>MVTRKFKRYPVSLNSTLVHKDQFRHKGAIRDLSAKGCRVDSLLTPFTGMQVTLLLHVPGEAAPITIENAAIRWCGSQGIGMEFLILTKPDETRLSRMIQQLEAGAVPR</sequence>
<accession>A0A1W1I8L3</accession>
<name>A0A1W1I8L3_9BACT</name>
<feature type="domain" description="PilZ" evidence="1">
    <location>
        <begin position="4"/>
        <end position="99"/>
    </location>
</feature>
<evidence type="ECO:0000313" key="3">
    <source>
        <dbReference type="Proteomes" id="UP000192042"/>
    </source>
</evidence>
<dbReference type="InterPro" id="IPR009875">
    <property type="entry name" value="PilZ_domain"/>
</dbReference>
<dbReference type="RefSeq" id="WP_155970259.1">
    <property type="nucleotide sequence ID" value="NZ_LT828648.1"/>
</dbReference>
<reference evidence="2 3" key="1">
    <citation type="submission" date="2017-03" db="EMBL/GenBank/DDBJ databases">
        <authorList>
            <person name="Afonso C.L."/>
            <person name="Miller P.J."/>
            <person name="Scott M.A."/>
            <person name="Spackman E."/>
            <person name="Goraichik I."/>
            <person name="Dimitrov K.M."/>
            <person name="Suarez D.L."/>
            <person name="Swayne D.E."/>
        </authorList>
    </citation>
    <scope>NUCLEOTIDE SEQUENCE [LARGE SCALE GENOMIC DNA]</scope>
    <source>
        <strain evidence="2">Genome sequencing of Nitrospira japonica strain NJ11</strain>
    </source>
</reference>
<proteinExistence type="predicted"/>
<keyword evidence="3" id="KW-1185">Reference proteome</keyword>
<gene>
    <name evidence="2" type="ORF">NSJP_3179</name>
</gene>
<evidence type="ECO:0000313" key="2">
    <source>
        <dbReference type="EMBL" id="SLM49346.1"/>
    </source>
</evidence>
<dbReference type="OrthoDB" id="9794070at2"/>
<dbReference type="STRING" id="1325564.NSJP_3179"/>
<evidence type="ECO:0000259" key="1">
    <source>
        <dbReference type="Pfam" id="PF07238"/>
    </source>
</evidence>
<organism evidence="2 3">
    <name type="scientific">Nitrospira japonica</name>
    <dbReference type="NCBI Taxonomy" id="1325564"/>
    <lineage>
        <taxon>Bacteria</taxon>
        <taxon>Pseudomonadati</taxon>
        <taxon>Nitrospirota</taxon>
        <taxon>Nitrospiria</taxon>
        <taxon>Nitrospirales</taxon>
        <taxon>Nitrospiraceae</taxon>
        <taxon>Nitrospira</taxon>
    </lineage>
</organism>
<dbReference type="Proteomes" id="UP000192042">
    <property type="component" value="Chromosome I"/>
</dbReference>
<dbReference type="GO" id="GO:0035438">
    <property type="term" value="F:cyclic-di-GMP binding"/>
    <property type="evidence" value="ECO:0007669"/>
    <property type="project" value="InterPro"/>
</dbReference>
<dbReference type="Gene3D" id="2.40.10.220">
    <property type="entry name" value="predicted glycosyltransferase like domains"/>
    <property type="match status" value="1"/>
</dbReference>